<reference evidence="1 2" key="1">
    <citation type="submission" date="2015-07" db="EMBL/GenBank/DDBJ databases">
        <title>Comparative genomics of the Sigatoka disease complex on banana suggests a link between parallel evolutionary changes in Pseudocercospora fijiensis and Pseudocercospora eumusae and increased virulence on the banana host.</title>
        <authorList>
            <person name="Chang T.-C."/>
            <person name="Salvucci A."/>
            <person name="Crous P.W."/>
            <person name="Stergiopoulos I."/>
        </authorList>
    </citation>
    <scope>NUCLEOTIDE SEQUENCE [LARGE SCALE GENOMIC DNA]</scope>
    <source>
        <strain evidence="1 2">CBS 114824</strain>
    </source>
</reference>
<dbReference type="EMBL" id="LFZN01000067">
    <property type="protein sequence ID" value="KXT00796.1"/>
    <property type="molecule type" value="Genomic_DNA"/>
</dbReference>
<name>A0A139HEG2_9PEZI</name>
<protein>
    <submittedName>
        <fullName evidence="1">Uncharacterized protein</fullName>
    </submittedName>
</protein>
<dbReference type="Pfam" id="PF12396">
    <property type="entry name" value="DUF3659"/>
    <property type="match status" value="1"/>
</dbReference>
<dbReference type="Proteomes" id="UP000070133">
    <property type="component" value="Unassembled WGS sequence"/>
</dbReference>
<evidence type="ECO:0000313" key="2">
    <source>
        <dbReference type="Proteomes" id="UP000070133"/>
    </source>
</evidence>
<comment type="caution">
    <text evidence="1">The sequence shown here is derived from an EMBL/GenBank/DDBJ whole genome shotgun (WGS) entry which is preliminary data.</text>
</comment>
<keyword evidence="2" id="KW-1185">Reference proteome</keyword>
<organism evidence="1 2">
    <name type="scientific">Pseudocercospora eumusae</name>
    <dbReference type="NCBI Taxonomy" id="321146"/>
    <lineage>
        <taxon>Eukaryota</taxon>
        <taxon>Fungi</taxon>
        <taxon>Dikarya</taxon>
        <taxon>Ascomycota</taxon>
        <taxon>Pezizomycotina</taxon>
        <taxon>Dothideomycetes</taxon>
        <taxon>Dothideomycetidae</taxon>
        <taxon>Mycosphaerellales</taxon>
        <taxon>Mycosphaerellaceae</taxon>
        <taxon>Pseudocercospora</taxon>
    </lineage>
</organism>
<accession>A0A139HEG2</accession>
<dbReference type="AlphaFoldDB" id="A0A139HEG2"/>
<gene>
    <name evidence="1" type="ORF">AC578_2963</name>
</gene>
<dbReference type="InterPro" id="IPR022124">
    <property type="entry name" value="DUF3659"/>
</dbReference>
<proteinExistence type="predicted"/>
<sequence>MATPETASQARDTVVEILKALRDQEAELSSHAAVKQELEELEKEPLTPDQAALDIMREDQLFQQLGMDDLADALEEFKDHILALKYHELRILKGYRVNSQGKILDYEGKPIGKLCCGDLDLAVGATVGEKGEVFDKQGEYVGHAILLDGEPAQRAYEEMME</sequence>
<dbReference type="STRING" id="321146.A0A139HEG2"/>
<dbReference type="OrthoDB" id="19091at2759"/>
<evidence type="ECO:0000313" key="1">
    <source>
        <dbReference type="EMBL" id="KXT00796.1"/>
    </source>
</evidence>